<protein>
    <recommendedName>
        <fullName evidence="1">Integrase catalytic domain-containing protein</fullName>
    </recommendedName>
</protein>
<dbReference type="GO" id="GO:0003676">
    <property type="term" value="F:nucleic acid binding"/>
    <property type="evidence" value="ECO:0007669"/>
    <property type="project" value="InterPro"/>
</dbReference>
<dbReference type="InterPro" id="IPR036397">
    <property type="entry name" value="RNaseH_sf"/>
</dbReference>
<proteinExistence type="predicted"/>
<evidence type="ECO:0000313" key="3">
    <source>
        <dbReference type="Proteomes" id="UP000261875"/>
    </source>
</evidence>
<sequence length="112" mass="13286">MAYWRRKLNKGLIHHSDRGSQYTSREYGQHLSVMGMQASNSRKGQCWDNAPTERFFRSLKYEYLHYEVLKGHHDAKLSVLDYLAYYNSKRPHCVLGYLSPMEFERIPLIKVS</sequence>
<dbReference type="PANTHER" id="PTHR46889:SF4">
    <property type="entry name" value="TRANSPOSASE INSO FOR INSERTION SEQUENCE ELEMENT IS911B-RELATED"/>
    <property type="match status" value="1"/>
</dbReference>
<accession>A0A2Y9CKK2</accession>
<keyword evidence="2" id="KW-0614">Plasmid</keyword>
<reference evidence="2 3" key="1">
    <citation type="submission" date="2017-05" db="EMBL/GenBank/DDBJ databases">
        <title>Genome sequence of Candidatus Fukatsuia symbiotica and Candidatus Hamiltonella defensa from Acyrthosiphon pisum strain 5D.</title>
        <authorList>
            <person name="Patel V.A."/>
            <person name="Chevignon G."/>
            <person name="Russell J.A."/>
            <person name="Oliver K.M."/>
        </authorList>
    </citation>
    <scope>NUCLEOTIDE SEQUENCE [LARGE SCALE GENOMIC DNA]</scope>
    <source>
        <strain evidence="2 3">5D</strain>
        <plasmid evidence="2 3">p5D_Fsymbiotica-2</plasmid>
    </source>
</reference>
<dbReference type="Proteomes" id="UP000261875">
    <property type="component" value="Plasmid p5D_Fsymbiotica-2"/>
</dbReference>
<dbReference type="PANTHER" id="PTHR46889">
    <property type="entry name" value="TRANSPOSASE INSF FOR INSERTION SEQUENCE IS3B-RELATED"/>
    <property type="match status" value="1"/>
</dbReference>
<dbReference type="EMBL" id="CP021661">
    <property type="protein sequence ID" value="AWK15660.1"/>
    <property type="molecule type" value="Genomic_DNA"/>
</dbReference>
<dbReference type="InterPro" id="IPR050900">
    <property type="entry name" value="Transposase_IS3/IS150/IS904"/>
</dbReference>
<dbReference type="OrthoDB" id="9810995at2"/>
<dbReference type="AlphaFoldDB" id="A0A2Y9CKK2"/>
<dbReference type="PROSITE" id="PS50994">
    <property type="entry name" value="INTEGRASE"/>
    <property type="match status" value="1"/>
</dbReference>
<geneLocation type="plasmid" evidence="2 3">
    <name>p5D_Fsymbiotica-2</name>
</geneLocation>
<evidence type="ECO:0000259" key="1">
    <source>
        <dbReference type="PROSITE" id="PS50994"/>
    </source>
</evidence>
<gene>
    <name evidence="2" type="ORF">CCS41_14730</name>
</gene>
<dbReference type="InterPro" id="IPR001584">
    <property type="entry name" value="Integrase_cat-core"/>
</dbReference>
<dbReference type="Pfam" id="PF13683">
    <property type="entry name" value="rve_3"/>
    <property type="match status" value="1"/>
</dbReference>
<dbReference type="KEGG" id="fsm:CCS41_14730"/>
<feature type="domain" description="Integrase catalytic" evidence="1">
    <location>
        <begin position="1"/>
        <end position="108"/>
    </location>
</feature>
<dbReference type="GO" id="GO:0015074">
    <property type="term" value="P:DNA integration"/>
    <property type="evidence" value="ECO:0007669"/>
    <property type="project" value="InterPro"/>
</dbReference>
<dbReference type="Gene3D" id="3.30.420.10">
    <property type="entry name" value="Ribonuclease H-like superfamily/Ribonuclease H"/>
    <property type="match status" value="1"/>
</dbReference>
<name>A0A2Y9CKK2_9GAMM</name>
<evidence type="ECO:0000313" key="2">
    <source>
        <dbReference type="EMBL" id="AWK15660.1"/>
    </source>
</evidence>
<dbReference type="SUPFAM" id="SSF53098">
    <property type="entry name" value="Ribonuclease H-like"/>
    <property type="match status" value="1"/>
</dbReference>
<keyword evidence="3" id="KW-1185">Reference proteome</keyword>
<dbReference type="InterPro" id="IPR012337">
    <property type="entry name" value="RNaseH-like_sf"/>
</dbReference>
<organism evidence="2 3">
    <name type="scientific">Candidatus Fukatsuia symbiotica</name>
    <dbReference type="NCBI Taxonomy" id="1878942"/>
    <lineage>
        <taxon>Bacteria</taxon>
        <taxon>Pseudomonadati</taxon>
        <taxon>Pseudomonadota</taxon>
        <taxon>Gammaproteobacteria</taxon>
        <taxon>Enterobacterales</taxon>
        <taxon>Yersiniaceae</taxon>
        <taxon>Candidatus Fukatsuia</taxon>
    </lineage>
</organism>